<accession>A0A2R8BKJ9</accession>
<name>A0A2R8BKJ9_9RHOB</name>
<dbReference type="AlphaFoldDB" id="A0A2R8BKJ9"/>
<gene>
    <name evidence="2" type="ORF">DEA8626_02994</name>
</gene>
<sequence>MSPATAQRLGTAIVVIAVVGVSAIIFMDRQLAREGAREDVLEEHPEIQAQLELLDELERYFAGASRACQQAADPSTCGLPAPITREGETP</sequence>
<organism evidence="2 3">
    <name type="scientific">Albidovulum aquaemixtae</name>
    <dbReference type="NCBI Taxonomy" id="1542388"/>
    <lineage>
        <taxon>Bacteria</taxon>
        <taxon>Pseudomonadati</taxon>
        <taxon>Pseudomonadota</taxon>
        <taxon>Alphaproteobacteria</taxon>
        <taxon>Rhodobacterales</taxon>
        <taxon>Paracoccaceae</taxon>
        <taxon>Albidovulum</taxon>
    </lineage>
</organism>
<dbReference type="EMBL" id="OMOQ01000002">
    <property type="protein sequence ID" value="SPH23917.1"/>
    <property type="molecule type" value="Genomic_DNA"/>
</dbReference>
<keyword evidence="1" id="KW-1133">Transmembrane helix</keyword>
<evidence type="ECO:0000313" key="2">
    <source>
        <dbReference type="EMBL" id="SPH23917.1"/>
    </source>
</evidence>
<keyword evidence="1" id="KW-0472">Membrane</keyword>
<reference evidence="2 3" key="1">
    <citation type="submission" date="2018-03" db="EMBL/GenBank/DDBJ databases">
        <authorList>
            <person name="Keele B.F."/>
        </authorList>
    </citation>
    <scope>NUCLEOTIDE SEQUENCE [LARGE SCALE GENOMIC DNA]</scope>
    <source>
        <strain evidence="2 3">CECT 8626</strain>
    </source>
</reference>
<keyword evidence="3" id="KW-1185">Reference proteome</keyword>
<proteinExistence type="predicted"/>
<feature type="transmembrane region" description="Helical" evidence="1">
    <location>
        <begin position="6"/>
        <end position="27"/>
    </location>
</feature>
<dbReference type="RefSeq" id="WP_108853981.1">
    <property type="nucleotide sequence ID" value="NZ_OMOQ01000002.1"/>
</dbReference>
<keyword evidence="1" id="KW-0812">Transmembrane</keyword>
<evidence type="ECO:0000256" key="1">
    <source>
        <dbReference type="SAM" id="Phobius"/>
    </source>
</evidence>
<protein>
    <submittedName>
        <fullName evidence="2">Uncharacterized protein</fullName>
    </submittedName>
</protein>
<dbReference type="Proteomes" id="UP000244924">
    <property type="component" value="Unassembled WGS sequence"/>
</dbReference>
<evidence type="ECO:0000313" key="3">
    <source>
        <dbReference type="Proteomes" id="UP000244924"/>
    </source>
</evidence>